<name>A0A543CSP1_9ACTN</name>
<comment type="caution">
    <text evidence="1">The sequence shown here is derived from an EMBL/GenBank/DDBJ whole genome shotgun (WGS) entry which is preliminary data.</text>
</comment>
<keyword evidence="2" id="KW-1185">Reference proteome</keyword>
<proteinExistence type="predicted"/>
<protein>
    <submittedName>
        <fullName evidence="1">Uncharacterized protein</fullName>
    </submittedName>
</protein>
<dbReference type="AlphaFoldDB" id="A0A543CSP1"/>
<dbReference type="Proteomes" id="UP000316096">
    <property type="component" value="Unassembled WGS sequence"/>
</dbReference>
<organism evidence="1 2">
    <name type="scientific">Actinoallomurus bryophytorum</name>
    <dbReference type="NCBI Taxonomy" id="1490222"/>
    <lineage>
        <taxon>Bacteria</taxon>
        <taxon>Bacillati</taxon>
        <taxon>Actinomycetota</taxon>
        <taxon>Actinomycetes</taxon>
        <taxon>Streptosporangiales</taxon>
        <taxon>Thermomonosporaceae</taxon>
        <taxon>Actinoallomurus</taxon>
    </lineage>
</organism>
<reference evidence="1 2" key="1">
    <citation type="submission" date="2019-06" db="EMBL/GenBank/DDBJ databases">
        <title>Sequencing the genomes of 1000 actinobacteria strains.</title>
        <authorList>
            <person name="Klenk H.-P."/>
        </authorList>
    </citation>
    <scope>NUCLEOTIDE SEQUENCE [LARGE SCALE GENOMIC DNA]</scope>
    <source>
        <strain evidence="1 2">DSM 102200</strain>
    </source>
</reference>
<dbReference type="RefSeq" id="WP_141959449.1">
    <property type="nucleotide sequence ID" value="NZ_VFOZ01000001.1"/>
</dbReference>
<accession>A0A543CSP1</accession>
<gene>
    <name evidence="1" type="ORF">FB559_5833</name>
</gene>
<dbReference type="OrthoDB" id="3542267at2"/>
<dbReference type="EMBL" id="VFOZ01000001">
    <property type="protein sequence ID" value="TQM00126.1"/>
    <property type="molecule type" value="Genomic_DNA"/>
</dbReference>
<evidence type="ECO:0000313" key="2">
    <source>
        <dbReference type="Proteomes" id="UP000316096"/>
    </source>
</evidence>
<evidence type="ECO:0000313" key="1">
    <source>
        <dbReference type="EMBL" id="TQM00126.1"/>
    </source>
</evidence>
<sequence>MSTPKTRDNLDLAATAREVADRAPAGSFEKAVAGSVAVTCATTRTLDEARDVLRGVVPVEVRRPAIEFLDRLAVDNP</sequence>